<dbReference type="GO" id="GO:0004065">
    <property type="term" value="F:arylsulfatase activity"/>
    <property type="evidence" value="ECO:0007669"/>
    <property type="project" value="TreeGrafter"/>
</dbReference>
<proteinExistence type="inferred from homology"/>
<dbReference type="Pfam" id="PF00884">
    <property type="entry name" value="Sulfatase"/>
    <property type="match status" value="1"/>
</dbReference>
<dbReference type="Gene3D" id="3.40.720.10">
    <property type="entry name" value="Alkaline Phosphatase, subunit A"/>
    <property type="match status" value="1"/>
</dbReference>
<dbReference type="PANTHER" id="PTHR42693">
    <property type="entry name" value="ARYLSULFATASE FAMILY MEMBER"/>
    <property type="match status" value="1"/>
</dbReference>
<sequence length="231" mass="25901">MVLNGVQYFQPVVSYVQGSKGVTWEGGVRVPSIAWWPGTIPADVTNHEVISSMDLFSLAVDLAGGSLPTDRIIDGRSIKEVLLHGGRSPHQALFHYCGKRIMAVRHGRYKMHYHTQEVLTDEALSALCRPRRVQNRMGTFHCGVCFGAYVTTHDPPLLFDLDEDPEEAYPLPVEEHAEIVYEVDHLVSEHQAGMAHGLPLFIDEYMGSPVIPCCNPPYCCCRAKYDSKNWF</sequence>
<dbReference type="AlphaFoldDB" id="A0A8B7Y0I4"/>
<evidence type="ECO:0000313" key="5">
    <source>
        <dbReference type="RefSeq" id="XP_022086027.1"/>
    </source>
</evidence>
<dbReference type="Proteomes" id="UP000694845">
    <property type="component" value="Unplaced"/>
</dbReference>
<gene>
    <name evidence="5" type="primary">LOC110976770</name>
</gene>
<dbReference type="InterPro" id="IPR050738">
    <property type="entry name" value="Sulfatase"/>
</dbReference>
<name>A0A8B7Y0I4_ACAPL</name>
<evidence type="ECO:0000259" key="3">
    <source>
        <dbReference type="Pfam" id="PF00884"/>
    </source>
</evidence>
<dbReference type="RefSeq" id="XP_022086027.1">
    <property type="nucleotide sequence ID" value="XM_022230335.1"/>
</dbReference>
<dbReference type="OrthoDB" id="103349at2759"/>
<keyword evidence="4" id="KW-1185">Reference proteome</keyword>
<comment type="similarity">
    <text evidence="2">Belongs to the sulfatase family.</text>
</comment>
<dbReference type="PANTHER" id="PTHR42693:SF15">
    <property type="entry name" value="ARYLSULFATASE"/>
    <property type="match status" value="1"/>
</dbReference>
<dbReference type="InterPro" id="IPR017850">
    <property type="entry name" value="Alkaline_phosphatase_core_sf"/>
</dbReference>
<accession>A0A8B7Y0I4</accession>
<reference evidence="5" key="1">
    <citation type="submission" date="2025-08" db="UniProtKB">
        <authorList>
            <consortium name="RefSeq"/>
        </authorList>
    </citation>
    <scope>IDENTIFICATION</scope>
</reference>
<organism evidence="4 5">
    <name type="scientific">Acanthaster planci</name>
    <name type="common">Crown-of-thorns starfish</name>
    <dbReference type="NCBI Taxonomy" id="133434"/>
    <lineage>
        <taxon>Eukaryota</taxon>
        <taxon>Metazoa</taxon>
        <taxon>Echinodermata</taxon>
        <taxon>Eleutherozoa</taxon>
        <taxon>Asterozoa</taxon>
        <taxon>Asteroidea</taxon>
        <taxon>Valvatacea</taxon>
        <taxon>Valvatida</taxon>
        <taxon>Acanthasteridae</taxon>
        <taxon>Acanthaster</taxon>
    </lineage>
</organism>
<dbReference type="Pfam" id="PF14707">
    <property type="entry name" value="Sulfatase_C"/>
    <property type="match status" value="1"/>
</dbReference>
<dbReference type="OMA" id="ACFGRRI"/>
<dbReference type="GeneID" id="110976770"/>
<evidence type="ECO:0000313" key="4">
    <source>
        <dbReference type="Proteomes" id="UP000694845"/>
    </source>
</evidence>
<evidence type="ECO:0000256" key="1">
    <source>
        <dbReference type="ARBA" id="ARBA00001913"/>
    </source>
</evidence>
<feature type="domain" description="Sulfatase N-terminal" evidence="3">
    <location>
        <begin position="15"/>
        <end position="64"/>
    </location>
</feature>
<comment type="cofactor">
    <cofactor evidence="1">
        <name>Ca(2+)</name>
        <dbReference type="ChEBI" id="CHEBI:29108"/>
    </cofactor>
</comment>
<dbReference type="Gene3D" id="3.30.1120.10">
    <property type="match status" value="1"/>
</dbReference>
<protein>
    <submittedName>
        <fullName evidence="5">Arylsulfatase-like</fullName>
    </submittedName>
</protein>
<dbReference type="KEGG" id="aplc:110976770"/>
<evidence type="ECO:0000256" key="2">
    <source>
        <dbReference type="ARBA" id="ARBA00008779"/>
    </source>
</evidence>
<dbReference type="InterPro" id="IPR000917">
    <property type="entry name" value="Sulfatase_N"/>
</dbReference>
<dbReference type="SUPFAM" id="SSF53649">
    <property type="entry name" value="Alkaline phosphatase-like"/>
    <property type="match status" value="1"/>
</dbReference>